<feature type="transmembrane region" description="Helical" evidence="10">
    <location>
        <begin position="399"/>
        <end position="424"/>
    </location>
</feature>
<keyword evidence="7 8" id="KW-0568">Pathogenesis-related protein</keyword>
<comment type="similarity">
    <text evidence="2 8">Belongs to the MLO family.</text>
</comment>
<organism evidence="11 12">
    <name type="scientific">Abrus precatorius</name>
    <name type="common">Indian licorice</name>
    <name type="synonym">Glycine abrus</name>
    <dbReference type="NCBI Taxonomy" id="3816"/>
    <lineage>
        <taxon>Eukaryota</taxon>
        <taxon>Viridiplantae</taxon>
        <taxon>Streptophyta</taxon>
        <taxon>Embryophyta</taxon>
        <taxon>Tracheophyta</taxon>
        <taxon>Spermatophyta</taxon>
        <taxon>Magnoliopsida</taxon>
        <taxon>eudicotyledons</taxon>
        <taxon>Gunneridae</taxon>
        <taxon>Pentapetalae</taxon>
        <taxon>rosids</taxon>
        <taxon>fabids</taxon>
        <taxon>Fabales</taxon>
        <taxon>Fabaceae</taxon>
        <taxon>Papilionoideae</taxon>
        <taxon>50 kb inversion clade</taxon>
        <taxon>NPAAA clade</taxon>
        <taxon>indigoferoid/millettioid clade</taxon>
        <taxon>Abreae</taxon>
        <taxon>Abrus</taxon>
    </lineage>
</organism>
<evidence type="ECO:0000256" key="5">
    <source>
        <dbReference type="ARBA" id="ARBA00022989"/>
    </source>
</evidence>
<dbReference type="Proteomes" id="UP000694853">
    <property type="component" value="Unplaced"/>
</dbReference>
<reference evidence="11" key="1">
    <citation type="journal article" date="2019" name="Toxins">
        <title>Detection of Abrin-Like and Prepropulchellin-Like Toxin Genes and Transcripts Using Whole Genome Sequencing and Full-Length Transcript Sequencing of Abrus precatorius.</title>
        <authorList>
            <person name="Hovde B.T."/>
            <person name="Daligault H.E."/>
            <person name="Hanschen E.R."/>
            <person name="Kunde Y.A."/>
            <person name="Johnson M.B."/>
            <person name="Starkenburg S.R."/>
            <person name="Johnson S.L."/>
        </authorList>
    </citation>
    <scope>NUCLEOTIDE SEQUENCE [LARGE SCALE GENOMIC DNA]</scope>
</reference>
<dbReference type="GO" id="GO:0006952">
    <property type="term" value="P:defense response"/>
    <property type="evidence" value="ECO:0007669"/>
    <property type="project" value="UniProtKB-KW"/>
</dbReference>
<dbReference type="InterPro" id="IPR004326">
    <property type="entry name" value="Mlo"/>
</dbReference>
<dbReference type="GO" id="GO:0016020">
    <property type="term" value="C:membrane"/>
    <property type="evidence" value="ECO:0007669"/>
    <property type="project" value="UniProtKB-SubCell"/>
</dbReference>
<feature type="transmembrane region" description="Helical" evidence="10">
    <location>
        <begin position="280"/>
        <end position="298"/>
    </location>
</feature>
<dbReference type="OrthoDB" id="1388414at2759"/>
<evidence type="ECO:0000256" key="2">
    <source>
        <dbReference type="ARBA" id="ARBA00006574"/>
    </source>
</evidence>
<dbReference type="PANTHER" id="PTHR31942">
    <property type="entry name" value="MLO-LIKE PROTEIN 1"/>
    <property type="match status" value="1"/>
</dbReference>
<keyword evidence="11" id="KW-1185">Reference proteome</keyword>
<feature type="region of interest" description="Disordered" evidence="9">
    <location>
        <begin position="511"/>
        <end position="538"/>
    </location>
</feature>
<comment type="subcellular location">
    <subcellularLocation>
        <location evidence="1 8">Membrane</location>
        <topology evidence="1 8">Multi-pass membrane protein</topology>
    </subcellularLocation>
</comment>
<keyword evidence="8" id="KW-0112">Calmodulin-binding</keyword>
<keyword evidence="6 8" id="KW-0472">Membrane</keyword>
<accession>A0A8B8M1Z5</accession>
<evidence type="ECO:0000256" key="6">
    <source>
        <dbReference type="ARBA" id="ARBA00023136"/>
    </source>
</evidence>
<feature type="transmembrane region" description="Helical" evidence="10">
    <location>
        <begin position="62"/>
        <end position="81"/>
    </location>
</feature>
<dbReference type="AlphaFoldDB" id="A0A8B8M1Z5"/>
<dbReference type="RefSeq" id="XP_027362691.1">
    <property type="nucleotide sequence ID" value="XM_027506890.1"/>
</dbReference>
<keyword evidence="4 8" id="KW-0611">Plant defense</keyword>
<dbReference type="PANTHER" id="PTHR31942:SF62">
    <property type="entry name" value="MLO-LIKE PROTEIN"/>
    <property type="match status" value="1"/>
</dbReference>
<keyword evidence="3 8" id="KW-0812">Transmembrane</keyword>
<evidence type="ECO:0000256" key="10">
    <source>
        <dbReference type="SAM" id="Phobius"/>
    </source>
</evidence>
<comment type="function">
    <text evidence="8">May be involved in modulation of pathogen defense and leaf cell death.</text>
</comment>
<dbReference type="KEGG" id="aprc:113870299"/>
<evidence type="ECO:0000256" key="7">
    <source>
        <dbReference type="ARBA" id="ARBA00023265"/>
    </source>
</evidence>
<proteinExistence type="inferred from homology"/>
<feature type="transmembrane region" description="Helical" evidence="10">
    <location>
        <begin position="153"/>
        <end position="174"/>
    </location>
</feature>
<feature type="region of interest" description="Disordered" evidence="9">
    <location>
        <begin position="447"/>
        <end position="467"/>
    </location>
</feature>
<dbReference type="Pfam" id="PF03094">
    <property type="entry name" value="Mlo"/>
    <property type="match status" value="1"/>
</dbReference>
<reference evidence="12" key="2">
    <citation type="submission" date="2025-08" db="UniProtKB">
        <authorList>
            <consortium name="RefSeq"/>
        </authorList>
    </citation>
    <scope>IDENTIFICATION</scope>
    <source>
        <tissue evidence="12">Young leaves</tissue>
    </source>
</reference>
<feature type="transmembrane region" description="Helical" evidence="10">
    <location>
        <begin position="304"/>
        <end position="321"/>
    </location>
</feature>
<evidence type="ECO:0000256" key="4">
    <source>
        <dbReference type="ARBA" id="ARBA00022821"/>
    </source>
</evidence>
<name>A0A8B8M1Z5_ABRPR</name>
<evidence type="ECO:0000256" key="8">
    <source>
        <dbReference type="RuleBase" id="RU280816"/>
    </source>
</evidence>
<dbReference type="GO" id="GO:0005516">
    <property type="term" value="F:calmodulin binding"/>
    <property type="evidence" value="ECO:0007669"/>
    <property type="project" value="UniProtKB-KW"/>
</dbReference>
<evidence type="ECO:0000256" key="9">
    <source>
        <dbReference type="SAM" id="MobiDB-lite"/>
    </source>
</evidence>
<gene>
    <name evidence="12" type="primary">LOC113870299</name>
    <name evidence="8" type="synonym">MLO</name>
</gene>
<dbReference type="GeneID" id="113870299"/>
<evidence type="ECO:0000256" key="3">
    <source>
        <dbReference type="ARBA" id="ARBA00022692"/>
    </source>
</evidence>
<evidence type="ECO:0000256" key="1">
    <source>
        <dbReference type="ARBA" id="ARBA00004141"/>
    </source>
</evidence>
<comment type="domain">
    <text evidence="8">The C-terminus contains a calmodulin-binding domain, which binds calmodulin in a calcium-dependent fashion.</text>
</comment>
<feature type="transmembrane region" description="Helical" evidence="10">
    <location>
        <begin position="17"/>
        <end position="41"/>
    </location>
</feature>
<sequence>MGEENGGGRSLAETPTWAVATVITLLVFLSFLFQGTLKKLVKWLDKTKRKSLLSALEKIKEELMLFGLLSLLMGHWILFVAKICVKSSVLSSRFFPCAMEKNSGTVKRILWSNLEYLNKTVPKEQVNNGLHNFCPEGHESLASYESLEQLHRFVFVLGITHVSYSFVTVALAIIKIYSWRTWENEAKTMAVQSLQDTSQSTSSMKLRRLGTFIFHRTSHPWSHHKILVWLLCFSRQFWSSIHRADYMALRLGFITNHELPLTYDFHNYMLRSMDEEFRDIVGVSVPLWIYAICCIFLNFHGNNFYFWLSFVPAMLILIIGTKLHRVVVKLAVEIMDRCPYMKHHSFNLRDELFWFGKPRLLLRLIQLISFLNAFEMSTFLWSLWEIKDPSCFMNNRTFIVIRLSFGVISQVWCSFITFPLYVIITQMGSRFKKSVISENVRKSLSKWQRRVKEKDRQSPSHALLNPTSTTSLGSLLYGMDKSNSQITEKGSSSGTKDICLYHHLNDDVSETQRNAAFPSYEDDHHHNANDDSSIPPFS</sequence>
<evidence type="ECO:0000313" key="12">
    <source>
        <dbReference type="RefSeq" id="XP_027362691.1"/>
    </source>
</evidence>
<keyword evidence="5 8" id="KW-1133">Transmembrane helix</keyword>
<evidence type="ECO:0000313" key="11">
    <source>
        <dbReference type="Proteomes" id="UP000694853"/>
    </source>
</evidence>
<protein>
    <recommendedName>
        <fullName evidence="8">MLO-like protein</fullName>
    </recommendedName>
</protein>